<feature type="region of interest" description="Disordered" evidence="1">
    <location>
        <begin position="260"/>
        <end position="299"/>
    </location>
</feature>
<dbReference type="KEGG" id="tah:SU86_007770"/>
<dbReference type="EMBL" id="CP011097">
    <property type="protein sequence ID" value="AJZ76278.1"/>
    <property type="molecule type" value="Genomic_DNA"/>
</dbReference>
<feature type="compositionally biased region" description="Basic and acidic residues" evidence="1">
    <location>
        <begin position="260"/>
        <end position="278"/>
    </location>
</feature>
<proteinExistence type="predicted"/>
<sequence length="318" mass="35767">MELALVISSLAGAATAATINKFPKGKNKMPLIGANSHIRAQIDSLRIEKEILQKTISRLYGEPTTLTKVQVDKLLSKYQYQLGIILAKIEKLEQASKYPDLGPLGDGLMSLMDQKLSALDKRLADISSKIQIVQTVQLEKPETKKEEKIEAKVEKPIIVQQKPEIVTTQNIEELIKSFAKPGKRIELATLTEIPDAPIPPVEFETRIESAVDTPEIQIQTQAEIISPVIEARQEIIQQVAETIQPQVAKPFLSEPINIEQKIKDEPPKLEFKQSEQEKKKPKMNIPEPEEVEDDEDDLDSIKREIMKTLSKLEQAEVE</sequence>
<dbReference type="STRING" id="1603555.SU86_007770"/>
<organism evidence="2 3">
    <name type="scientific">Candidatus Nitrosotenuis cloacae</name>
    <dbReference type="NCBI Taxonomy" id="1603555"/>
    <lineage>
        <taxon>Archaea</taxon>
        <taxon>Nitrososphaerota</taxon>
        <taxon>Candidatus Nitrosotenuis</taxon>
    </lineage>
</organism>
<evidence type="ECO:0000313" key="2">
    <source>
        <dbReference type="EMBL" id="AJZ76278.1"/>
    </source>
</evidence>
<reference evidence="2 3" key="1">
    <citation type="journal article" date="2016" name="Sci. Rep.">
        <title>A novel ammonia-oxidizing archaeon from wastewater treatment plant: Its enrichment, physiological and genomic characteristics.</title>
        <authorList>
            <person name="Li Y."/>
            <person name="Ding K."/>
            <person name="Wen X."/>
            <person name="Zhang B."/>
            <person name="Shen B."/>
            <person name="Yang Y."/>
        </authorList>
    </citation>
    <scope>NUCLEOTIDE SEQUENCE [LARGE SCALE GENOMIC DNA]</scope>
    <source>
        <strain evidence="2 3">SAT1</strain>
    </source>
</reference>
<dbReference type="GeneID" id="24874454"/>
<evidence type="ECO:0000313" key="3">
    <source>
        <dbReference type="Proteomes" id="UP000266745"/>
    </source>
</evidence>
<accession>A0A3G1B820</accession>
<name>A0A3G1B820_9ARCH</name>
<dbReference type="AlphaFoldDB" id="A0A3G1B820"/>
<gene>
    <name evidence="2" type="ORF">SU86_007770</name>
</gene>
<dbReference type="OrthoDB" id="4958at2157"/>
<keyword evidence="3" id="KW-1185">Reference proteome</keyword>
<dbReference type="Proteomes" id="UP000266745">
    <property type="component" value="Chromosome"/>
</dbReference>
<feature type="compositionally biased region" description="Acidic residues" evidence="1">
    <location>
        <begin position="287"/>
        <end position="298"/>
    </location>
</feature>
<evidence type="ECO:0000256" key="1">
    <source>
        <dbReference type="SAM" id="MobiDB-lite"/>
    </source>
</evidence>
<protein>
    <submittedName>
        <fullName evidence="2">Uncharacterized protein</fullName>
    </submittedName>
</protein>
<dbReference type="RefSeq" id="WP_048186965.1">
    <property type="nucleotide sequence ID" value="NZ_CP011097.1"/>
</dbReference>